<reference evidence="3" key="1">
    <citation type="submission" date="2021-06" db="EMBL/GenBank/DDBJ databases">
        <authorList>
            <person name="Kallberg Y."/>
            <person name="Tangrot J."/>
            <person name="Rosling A."/>
        </authorList>
    </citation>
    <scope>NUCLEOTIDE SEQUENCE</scope>
    <source>
        <strain evidence="3">IA702</strain>
    </source>
</reference>
<feature type="transmembrane region" description="Helical" evidence="2">
    <location>
        <begin position="396"/>
        <end position="416"/>
    </location>
</feature>
<accession>A0A9N9GKR9</accession>
<sequence>MLFLTPRPSSKCLHSLIRPIIFFCDRFHLVEDNADDADRQHAIFEIYNLTRESVVVYRTLESLFSATASVIVLKSRMVRDRRQEYDDKQYIRHEARIKFSFDVSVISREVLIDTLRTNLIVGNLTVNGFDDWIPCDRQSYNVLIDPLIPDEFLSRVKRKEKHLRTFADAFDIKLLSQTINDVFKGNQTAAFDCLFPGPKFTVERDSEQPPVVAFSIKKYWFEEDVCNPLIEAINTLIEDRKAVIIDDEIFDAFPLLVFRMVHVIQALHHLHFSYWQLANMNPMIMAFVPRKHYQVKDITDTLERLEKAVRNVSLDRSEVQLQDLSTEAHKLAQFSKEAAERLEAERIRWSKFYKPANYGLSGVAWTSIATFPFQAYYTWKNDRESFLKIFRGAEGVVTTVFFTLIFFLGISVQASIDNFDMAIKTHAEAIPVHTRASMGLLAFEQCLHQISNVSHIRVLVDDNEFKHRKFLLSSLFTQLANASLGLKNKLNEL</sequence>
<dbReference type="OrthoDB" id="2332951at2759"/>
<feature type="transmembrane region" description="Helical" evidence="2">
    <location>
        <begin position="55"/>
        <end position="73"/>
    </location>
</feature>
<evidence type="ECO:0000313" key="4">
    <source>
        <dbReference type="Proteomes" id="UP000789572"/>
    </source>
</evidence>
<dbReference type="EMBL" id="CAJVPJ010002100">
    <property type="protein sequence ID" value="CAG8612921.1"/>
    <property type="molecule type" value="Genomic_DNA"/>
</dbReference>
<evidence type="ECO:0000313" key="3">
    <source>
        <dbReference type="EMBL" id="CAG8612921.1"/>
    </source>
</evidence>
<proteinExistence type="predicted"/>
<organism evidence="3 4">
    <name type="scientific">Paraglomus occultum</name>
    <dbReference type="NCBI Taxonomy" id="144539"/>
    <lineage>
        <taxon>Eukaryota</taxon>
        <taxon>Fungi</taxon>
        <taxon>Fungi incertae sedis</taxon>
        <taxon>Mucoromycota</taxon>
        <taxon>Glomeromycotina</taxon>
        <taxon>Glomeromycetes</taxon>
        <taxon>Paraglomerales</taxon>
        <taxon>Paraglomeraceae</taxon>
        <taxon>Paraglomus</taxon>
    </lineage>
</organism>
<keyword evidence="2" id="KW-0472">Membrane</keyword>
<dbReference type="AlphaFoldDB" id="A0A9N9GKR9"/>
<evidence type="ECO:0000256" key="1">
    <source>
        <dbReference type="SAM" id="Coils"/>
    </source>
</evidence>
<keyword evidence="2" id="KW-0812">Transmembrane</keyword>
<feature type="transmembrane region" description="Helical" evidence="2">
    <location>
        <begin position="356"/>
        <end position="376"/>
    </location>
</feature>
<dbReference type="Proteomes" id="UP000789572">
    <property type="component" value="Unassembled WGS sequence"/>
</dbReference>
<keyword evidence="2" id="KW-1133">Transmembrane helix</keyword>
<gene>
    <name evidence="3" type="ORF">POCULU_LOCUS8037</name>
</gene>
<name>A0A9N9GKR9_9GLOM</name>
<keyword evidence="4" id="KW-1185">Reference proteome</keyword>
<evidence type="ECO:0000256" key="2">
    <source>
        <dbReference type="SAM" id="Phobius"/>
    </source>
</evidence>
<protein>
    <submittedName>
        <fullName evidence="3">9894_t:CDS:1</fullName>
    </submittedName>
</protein>
<feature type="coiled-coil region" evidence="1">
    <location>
        <begin position="295"/>
        <end position="322"/>
    </location>
</feature>
<keyword evidence="1" id="KW-0175">Coiled coil</keyword>
<comment type="caution">
    <text evidence="3">The sequence shown here is derived from an EMBL/GenBank/DDBJ whole genome shotgun (WGS) entry which is preliminary data.</text>
</comment>